<accession>A0ABY4ZTH6</accession>
<name>A0ABY4ZTH6_9CAUL</name>
<gene>
    <name evidence="1" type="ORF">MZV50_00520</name>
</gene>
<dbReference type="Pfam" id="PF19613">
    <property type="entry name" value="DUF6118"/>
    <property type="match status" value="1"/>
</dbReference>
<protein>
    <submittedName>
        <fullName evidence="1">DUF6118 family protein</fullName>
    </submittedName>
</protein>
<evidence type="ECO:0000313" key="2">
    <source>
        <dbReference type="Proteomes" id="UP001057520"/>
    </source>
</evidence>
<keyword evidence="2" id="KW-1185">Reference proteome</keyword>
<dbReference type="EMBL" id="CP096040">
    <property type="protein sequence ID" value="USQ96127.1"/>
    <property type="molecule type" value="Genomic_DNA"/>
</dbReference>
<dbReference type="Proteomes" id="UP001057520">
    <property type="component" value="Chromosome"/>
</dbReference>
<reference evidence="1 2" key="1">
    <citation type="submission" date="2022-04" db="EMBL/GenBank/DDBJ databases">
        <title>Genome sequence of soybean root-associated Caulobacter segnis RL271.</title>
        <authorList>
            <person name="Longley R."/>
            <person name="Bonito G."/>
            <person name="Trigodet F."/>
            <person name="Crosson S."/>
            <person name="Fiebig A."/>
        </authorList>
    </citation>
    <scope>NUCLEOTIDE SEQUENCE [LARGE SCALE GENOMIC DNA]</scope>
    <source>
        <strain evidence="1 2">RL271</strain>
    </source>
</reference>
<dbReference type="InterPro" id="IPR046121">
    <property type="entry name" value="DUF6118"/>
</dbReference>
<organism evidence="1 2">
    <name type="scientific">Caulobacter segnis</name>
    <dbReference type="NCBI Taxonomy" id="88688"/>
    <lineage>
        <taxon>Bacteria</taxon>
        <taxon>Pseudomonadati</taxon>
        <taxon>Pseudomonadota</taxon>
        <taxon>Alphaproteobacteria</taxon>
        <taxon>Caulobacterales</taxon>
        <taxon>Caulobacteraceae</taxon>
        <taxon>Caulobacter</taxon>
    </lineage>
</organism>
<evidence type="ECO:0000313" key="1">
    <source>
        <dbReference type="EMBL" id="USQ96127.1"/>
    </source>
</evidence>
<sequence length="240" mass="25556">MDQDIGSEAPGDPAAVAFEALRREVALLNVALAGLAAERASAPDYSETLGEIAQGVRLAVGRIGKLATSPALAATPAEIARQITAAGDEARRQDRATLHQAHEMLQRVAGDLRGWVDTARLANAQNWRLLQAALAGVIGGAVLGASFPVIVAQAAPEPWAWPEKRAARVLHRDMWPAGERLLTVADPQRWQETQAARRMVEQNRDVLARCVAAAQRAKSGKRCLISVGSLSASRCACSLH</sequence>
<proteinExistence type="predicted"/>